<feature type="transmembrane region" description="Helical" evidence="1">
    <location>
        <begin position="193"/>
        <end position="214"/>
    </location>
</feature>
<feature type="transmembrane region" description="Helical" evidence="1">
    <location>
        <begin position="83"/>
        <end position="100"/>
    </location>
</feature>
<name>A0ABP1R6X2_9HEXA</name>
<sequence>MLLNNGFIVNIQQLIEFDSSWLQLIPLKWNAKERKLTANCKPLSTIFRLFTLSFMCLSALLLLKSCFDQPKTKNSLPQKSLTVLTIAIMLAVASMCWKLHSDHDLIAAVLNNLMDLENDMAKLGKMAKYDSKVKAVQLLSRLLVLTVKYTPILFALSIGLYPNLPTNVLLAFGIGNGLTLNGIFLLEQILLRLAIFVANLLVWNSLCTVSVFVVNEMVVTITCARYYQLNPLNCGLSKLRYGVRSQTGAWIRVSKLQKRLYLLVQAFNEAHAKSIMVQLLLLLSVGQIVCIYTAIRSESMPLALFIPQIVEIVDTHMIIFGVFGCAGHLFDTSEMVIAYLNGQSGLQNDKIIRKLVGALRPLRIEFATANFIDSATPLVFMAFNANRVIDLLLLK</sequence>
<keyword evidence="1" id="KW-1133">Transmembrane helix</keyword>
<evidence type="ECO:0000313" key="3">
    <source>
        <dbReference type="Proteomes" id="UP001642540"/>
    </source>
</evidence>
<keyword evidence="3" id="KW-1185">Reference proteome</keyword>
<feature type="transmembrane region" description="Helical" evidence="1">
    <location>
        <begin position="275"/>
        <end position="295"/>
    </location>
</feature>
<dbReference type="Proteomes" id="UP001642540">
    <property type="component" value="Unassembled WGS sequence"/>
</dbReference>
<gene>
    <name evidence="2" type="ORF">ODALV1_LOCUS19248</name>
</gene>
<reference evidence="2 3" key="1">
    <citation type="submission" date="2024-08" db="EMBL/GenBank/DDBJ databases">
        <authorList>
            <person name="Cucini C."/>
            <person name="Frati F."/>
        </authorList>
    </citation>
    <scope>NUCLEOTIDE SEQUENCE [LARGE SCALE GENOMIC DNA]</scope>
</reference>
<proteinExistence type="predicted"/>
<evidence type="ECO:0000313" key="2">
    <source>
        <dbReference type="EMBL" id="CAL8121160.1"/>
    </source>
</evidence>
<feature type="transmembrane region" description="Helical" evidence="1">
    <location>
        <begin position="168"/>
        <end position="186"/>
    </location>
</feature>
<comment type="caution">
    <text evidence="2">The sequence shown here is derived from an EMBL/GenBank/DDBJ whole genome shotgun (WGS) entry which is preliminary data.</text>
</comment>
<keyword evidence="1" id="KW-0472">Membrane</keyword>
<evidence type="ECO:0000256" key="1">
    <source>
        <dbReference type="SAM" id="Phobius"/>
    </source>
</evidence>
<feature type="transmembrane region" description="Helical" evidence="1">
    <location>
        <begin position="45"/>
        <end position="63"/>
    </location>
</feature>
<feature type="transmembrane region" description="Helical" evidence="1">
    <location>
        <begin position="142"/>
        <end position="162"/>
    </location>
</feature>
<organism evidence="2 3">
    <name type="scientific">Orchesella dallaii</name>
    <dbReference type="NCBI Taxonomy" id="48710"/>
    <lineage>
        <taxon>Eukaryota</taxon>
        <taxon>Metazoa</taxon>
        <taxon>Ecdysozoa</taxon>
        <taxon>Arthropoda</taxon>
        <taxon>Hexapoda</taxon>
        <taxon>Collembola</taxon>
        <taxon>Entomobryomorpha</taxon>
        <taxon>Entomobryoidea</taxon>
        <taxon>Orchesellidae</taxon>
        <taxon>Orchesellinae</taxon>
        <taxon>Orchesella</taxon>
    </lineage>
</organism>
<evidence type="ECO:0008006" key="4">
    <source>
        <dbReference type="Google" id="ProtNLM"/>
    </source>
</evidence>
<accession>A0ABP1R6X2</accession>
<dbReference type="EMBL" id="CAXLJM020000065">
    <property type="protein sequence ID" value="CAL8121160.1"/>
    <property type="molecule type" value="Genomic_DNA"/>
</dbReference>
<keyword evidence="1" id="KW-0812">Transmembrane</keyword>
<protein>
    <recommendedName>
        <fullName evidence="4">Odorant receptor</fullName>
    </recommendedName>
</protein>